<dbReference type="Proteomes" id="UP000245678">
    <property type="component" value="Unassembled WGS sequence"/>
</dbReference>
<accession>A0A316HB12</accession>
<name>A0A316HB12_9SPHI</name>
<reference evidence="1 2" key="1">
    <citation type="submission" date="2018-05" db="EMBL/GenBank/DDBJ databases">
        <title>Genomic Encyclopedia of Archaeal and Bacterial Type Strains, Phase II (KMG-II): from individual species to whole genera.</title>
        <authorList>
            <person name="Goeker M."/>
        </authorList>
    </citation>
    <scope>NUCLEOTIDE SEQUENCE [LARGE SCALE GENOMIC DNA]</scope>
    <source>
        <strain evidence="1 2">DSM 19975</strain>
    </source>
</reference>
<evidence type="ECO:0000313" key="1">
    <source>
        <dbReference type="EMBL" id="PWK77241.1"/>
    </source>
</evidence>
<dbReference type="EMBL" id="QGHA01000005">
    <property type="protein sequence ID" value="PWK77241.1"/>
    <property type="molecule type" value="Genomic_DNA"/>
</dbReference>
<evidence type="ECO:0000313" key="2">
    <source>
        <dbReference type="Proteomes" id="UP000245678"/>
    </source>
</evidence>
<dbReference type="AlphaFoldDB" id="A0A316HB12"/>
<protein>
    <submittedName>
        <fullName evidence="1">Uncharacterized protein</fullName>
    </submittedName>
</protein>
<proteinExistence type="predicted"/>
<keyword evidence="2" id="KW-1185">Reference proteome</keyword>
<sequence>MFKRFTAILLLVTLISSNFSLFMVYAGFQMNRNYIAATLCVNKNRPWMHCNGKCYFMKKIHQAEENEKKQEAKDNLNRLEVSFFQEPYRFIPVTPQILQAVRSNFPEYNYQYKSSYLNAIFRPPKQIA</sequence>
<organism evidence="1 2">
    <name type="scientific">Mucilaginibacter oryzae</name>
    <dbReference type="NCBI Taxonomy" id="468058"/>
    <lineage>
        <taxon>Bacteria</taxon>
        <taxon>Pseudomonadati</taxon>
        <taxon>Bacteroidota</taxon>
        <taxon>Sphingobacteriia</taxon>
        <taxon>Sphingobacteriales</taxon>
        <taxon>Sphingobacteriaceae</taxon>
        <taxon>Mucilaginibacter</taxon>
    </lineage>
</organism>
<comment type="caution">
    <text evidence="1">The sequence shown here is derived from an EMBL/GenBank/DDBJ whole genome shotgun (WGS) entry which is preliminary data.</text>
</comment>
<gene>
    <name evidence="1" type="ORF">LX99_03052</name>
</gene>
<dbReference type="RefSeq" id="WP_170122715.1">
    <property type="nucleotide sequence ID" value="NZ_QGHA01000005.1"/>
</dbReference>